<dbReference type="Gene3D" id="3.50.50.60">
    <property type="entry name" value="FAD/NAD(P)-binding domain"/>
    <property type="match status" value="2"/>
</dbReference>
<keyword evidence="8" id="KW-0472">Membrane</keyword>
<dbReference type="InterPro" id="IPR036188">
    <property type="entry name" value="FAD/NAD-bd_sf"/>
</dbReference>
<dbReference type="Proteomes" id="UP000243217">
    <property type="component" value="Unassembled WGS sequence"/>
</dbReference>
<dbReference type="OrthoDB" id="38045at2759"/>
<organism evidence="9 10">
    <name type="scientific">Thraustotheca clavata</name>
    <dbReference type="NCBI Taxonomy" id="74557"/>
    <lineage>
        <taxon>Eukaryota</taxon>
        <taxon>Sar</taxon>
        <taxon>Stramenopiles</taxon>
        <taxon>Oomycota</taxon>
        <taxon>Saprolegniomycetes</taxon>
        <taxon>Saprolegniales</taxon>
        <taxon>Achlyaceae</taxon>
        <taxon>Thraustotheca</taxon>
    </lineage>
</organism>
<name>A0A1V9ZXN9_9STRA</name>
<evidence type="ECO:0000256" key="6">
    <source>
        <dbReference type="ARBA" id="ARBA00022857"/>
    </source>
</evidence>
<keyword evidence="8" id="KW-1133">Transmembrane helix</keyword>
<dbReference type="PRINTS" id="PR00891">
    <property type="entry name" value="RABGDIREP"/>
</dbReference>
<dbReference type="GO" id="GO:0005092">
    <property type="term" value="F:GDP-dissociation inhibitor activity"/>
    <property type="evidence" value="ECO:0007669"/>
    <property type="project" value="InterPro"/>
</dbReference>
<evidence type="ECO:0000256" key="5">
    <source>
        <dbReference type="ARBA" id="ARBA00022827"/>
    </source>
</evidence>
<evidence type="ECO:0000313" key="9">
    <source>
        <dbReference type="EMBL" id="OQS02560.1"/>
    </source>
</evidence>
<dbReference type="SUPFAM" id="SSF51905">
    <property type="entry name" value="FAD/NAD(P)-binding domain"/>
    <property type="match status" value="1"/>
</dbReference>
<evidence type="ECO:0000256" key="8">
    <source>
        <dbReference type="SAM" id="Phobius"/>
    </source>
</evidence>
<keyword evidence="7" id="KW-0520">NAD</keyword>
<feature type="transmembrane region" description="Helical" evidence="8">
    <location>
        <begin position="9"/>
        <end position="26"/>
    </location>
</feature>
<dbReference type="EMBL" id="JNBS01001113">
    <property type="protein sequence ID" value="OQS02560.1"/>
    <property type="molecule type" value="Genomic_DNA"/>
</dbReference>
<keyword evidence="5" id="KW-0274">FAD</keyword>
<keyword evidence="8" id="KW-0812">Transmembrane</keyword>
<dbReference type="InterPro" id="IPR018203">
    <property type="entry name" value="GDP_dissociation_inhibitor"/>
</dbReference>
<gene>
    <name evidence="9" type="ORF">THRCLA_05078</name>
</gene>
<keyword evidence="10" id="KW-1185">Reference proteome</keyword>
<dbReference type="AlphaFoldDB" id="A0A1V9ZXN9"/>
<sequence length="584" mass="64866">MKIITSPESIYIGLFLASLPLLYYFLKPSKKKTIVCVPVEFTDEELIKQGFTAKRVPDHIDVVVIGSGIGGLTVASVLAQEGKKVLVLEQHDVAGGNLHTFEEKGYEFDTGLHYIGGNLDDKKRPSRKIFDYLSNDGIEWQRLGDIVDLLVAEGPNQARDNIAIESSQRALCDALKKRFPDEHGAIDSFFKIAKEANGTFQFIFGLQFVPQWLRGAYRWWFSKRLRYLKTTTTEVLDKLTTNQALKGIMSYAWGDFGEPPSRSTFMLTAALINHYRGGAYYPIGGPSVIAKKLTRVIESYGGKVLVRAPVSSLLVSPDGAAMGVVVKDVEVYAPIVVSAVGAPTTYKKLIPEPHRFRVQHYVNEFDSTSQLQSQCSLMSLFIGFEGSDIELPQYNVWKYPSWNHDANFAANQNGPDAPFCAVFMSFPSAKDPTYAARHPNRHVAIVIGSCFYKDVEAYKDGRVKHRGAEYEALKAKWQERLLGEFLKEFPSINKSSIKFTELGTALTNDYYLGNYKGAIYGLGHTPERFQSDIGSPRTPIKNLYLSGQDVMSCGIVGAMFGGLTTAAVISPSFFKRLGGLMRPS</sequence>
<comment type="similarity">
    <text evidence="2">Belongs to the carotenoid/retinoid oxidoreductase family. CrtISO subfamily.</text>
</comment>
<evidence type="ECO:0000256" key="1">
    <source>
        <dbReference type="ARBA" id="ARBA00005593"/>
    </source>
</evidence>
<dbReference type="InterPro" id="IPR052206">
    <property type="entry name" value="Retinol_saturase"/>
</dbReference>
<dbReference type="STRING" id="74557.A0A1V9ZXN9"/>
<comment type="caution">
    <text evidence="9">The sequence shown here is derived from an EMBL/GenBank/DDBJ whole genome shotgun (WGS) entry which is preliminary data.</text>
</comment>
<dbReference type="GO" id="GO:0007264">
    <property type="term" value="P:small GTPase-mediated signal transduction"/>
    <property type="evidence" value="ECO:0007669"/>
    <property type="project" value="InterPro"/>
</dbReference>
<evidence type="ECO:0000256" key="3">
    <source>
        <dbReference type="ARBA" id="ARBA00022630"/>
    </source>
</evidence>
<keyword evidence="4" id="KW-0732">Signal</keyword>
<evidence type="ECO:0000256" key="2">
    <source>
        <dbReference type="ARBA" id="ARBA00005855"/>
    </source>
</evidence>
<keyword evidence="6" id="KW-0521">NADP</keyword>
<protein>
    <recommendedName>
        <fullName evidence="11">Amine oxidase domain-containing protein</fullName>
    </recommendedName>
</protein>
<evidence type="ECO:0000313" key="10">
    <source>
        <dbReference type="Proteomes" id="UP000243217"/>
    </source>
</evidence>
<dbReference type="PANTHER" id="PTHR46091:SF3">
    <property type="entry name" value="AMINE OXIDASE DOMAIN-CONTAINING PROTEIN"/>
    <property type="match status" value="1"/>
</dbReference>
<comment type="similarity">
    <text evidence="1">Belongs to the Rab GDI family.</text>
</comment>
<dbReference type="Pfam" id="PF13450">
    <property type="entry name" value="NAD_binding_8"/>
    <property type="match status" value="1"/>
</dbReference>
<accession>A0A1V9ZXN9</accession>
<dbReference type="PANTHER" id="PTHR46091">
    <property type="entry name" value="BLR7054 PROTEIN"/>
    <property type="match status" value="1"/>
</dbReference>
<reference evidence="9 10" key="1">
    <citation type="journal article" date="2014" name="Genome Biol. Evol.">
        <title>The secreted proteins of Achlya hypogyna and Thraustotheca clavata identify the ancestral oomycete secretome and reveal gene acquisitions by horizontal gene transfer.</title>
        <authorList>
            <person name="Misner I."/>
            <person name="Blouin N."/>
            <person name="Leonard G."/>
            <person name="Richards T.A."/>
            <person name="Lane C.E."/>
        </authorList>
    </citation>
    <scope>NUCLEOTIDE SEQUENCE [LARGE SCALE GENOMIC DNA]</scope>
    <source>
        <strain evidence="9 10">ATCC 34112</strain>
    </source>
</reference>
<evidence type="ECO:0000256" key="4">
    <source>
        <dbReference type="ARBA" id="ARBA00022729"/>
    </source>
</evidence>
<proteinExistence type="inferred from homology"/>
<evidence type="ECO:0000256" key="7">
    <source>
        <dbReference type="ARBA" id="ARBA00023027"/>
    </source>
</evidence>
<evidence type="ECO:0008006" key="11">
    <source>
        <dbReference type="Google" id="ProtNLM"/>
    </source>
</evidence>
<keyword evidence="3" id="KW-0285">Flavoprotein</keyword>